<dbReference type="PROSITE" id="PS00600">
    <property type="entry name" value="AA_TRANSFER_CLASS_3"/>
    <property type="match status" value="1"/>
</dbReference>
<dbReference type="InterPro" id="IPR049704">
    <property type="entry name" value="Aminotrans_3_PPA_site"/>
</dbReference>
<dbReference type="AlphaFoldDB" id="A0AAE9IG85"/>
<dbReference type="GO" id="GO:0045303">
    <property type="term" value="F:diaminobutyrate-2-oxoglutarate transaminase activity"/>
    <property type="evidence" value="ECO:0007669"/>
    <property type="project" value="UniProtKB-EC"/>
</dbReference>
<dbReference type="PANTHER" id="PTHR43552">
    <property type="entry name" value="DIAMINOBUTYRATE--2-OXOGLUTARATE AMINOTRANSFERASE"/>
    <property type="match status" value="1"/>
</dbReference>
<comment type="catalytic activity">
    <reaction evidence="10 12">
        <text>L-2,4-diaminobutanoate + 2-oxoglutarate = L-aspartate 4-semialdehyde + L-glutamate</text>
        <dbReference type="Rhea" id="RHEA:11160"/>
        <dbReference type="ChEBI" id="CHEBI:16810"/>
        <dbReference type="ChEBI" id="CHEBI:29985"/>
        <dbReference type="ChEBI" id="CHEBI:58761"/>
        <dbReference type="ChEBI" id="CHEBI:537519"/>
        <dbReference type="EC" id="2.6.1.76"/>
    </reaction>
</comment>
<dbReference type="InterPro" id="IPR015421">
    <property type="entry name" value="PyrdxlP-dep_Trfase_major"/>
</dbReference>
<dbReference type="EC" id="2.6.1.76" evidence="5 12"/>
<dbReference type="PANTHER" id="PTHR43552:SF2">
    <property type="entry name" value="DIAMINOBUTYRATE--2-OXOGLUTARATE TRANSAMINASE"/>
    <property type="match status" value="1"/>
</dbReference>
<evidence type="ECO:0000256" key="7">
    <source>
        <dbReference type="ARBA" id="ARBA00022576"/>
    </source>
</evidence>
<evidence type="ECO:0000256" key="6">
    <source>
        <dbReference type="ARBA" id="ARBA00014798"/>
    </source>
</evidence>
<keyword evidence="7 12" id="KW-0032">Aminotransferase</keyword>
<evidence type="ECO:0000256" key="10">
    <source>
        <dbReference type="ARBA" id="ARBA00049111"/>
    </source>
</evidence>
<dbReference type="GO" id="GO:0030170">
    <property type="term" value="F:pyridoxal phosphate binding"/>
    <property type="evidence" value="ECO:0007669"/>
    <property type="project" value="InterPro"/>
</dbReference>
<reference evidence="13" key="1">
    <citation type="submission" date="2022-11" db="EMBL/GenBank/DDBJ databases">
        <authorList>
            <person name="Vasilchenko N.G."/>
            <person name="Prazdnova E.V."/>
            <person name="Gorovtsov A.V."/>
            <person name="Chistyakov V.A."/>
            <person name="Pak M.L."/>
        </authorList>
    </citation>
    <scope>NUCLEOTIDE SEQUENCE</scope>
    <source>
        <strain evidence="13">R 4.5</strain>
    </source>
</reference>
<evidence type="ECO:0000313" key="13">
    <source>
        <dbReference type="EMBL" id="URJ52014.1"/>
    </source>
</evidence>
<evidence type="ECO:0000313" key="14">
    <source>
        <dbReference type="Proteomes" id="UP001055784"/>
    </source>
</evidence>
<comment type="similarity">
    <text evidence="4 11">Belongs to the class-III pyridoxal-phosphate-dependent aminotransferase family.</text>
</comment>
<protein>
    <recommendedName>
        <fullName evidence="6 12">Diaminobutyrate--2-oxoglutarate transaminase</fullName>
        <ecNumber evidence="5 12">2.6.1.76</ecNumber>
    </recommendedName>
    <alternativeName>
        <fullName evidence="12">DABA aminotransferase</fullName>
    </alternativeName>
</protein>
<dbReference type="InterPro" id="IPR012773">
    <property type="entry name" value="Ectoine_EctB"/>
</dbReference>
<dbReference type="Proteomes" id="UP001055784">
    <property type="component" value="Chromosome"/>
</dbReference>
<evidence type="ECO:0000256" key="12">
    <source>
        <dbReference type="RuleBase" id="RU365034"/>
    </source>
</evidence>
<dbReference type="SUPFAM" id="SSF53383">
    <property type="entry name" value="PLP-dependent transferases"/>
    <property type="match status" value="1"/>
</dbReference>
<keyword evidence="9 11" id="KW-0663">Pyridoxal phosphate</keyword>
<dbReference type="InterPro" id="IPR004637">
    <property type="entry name" value="Dat"/>
</dbReference>
<evidence type="ECO:0000256" key="2">
    <source>
        <dbReference type="ARBA" id="ARBA00002189"/>
    </source>
</evidence>
<dbReference type="InterPro" id="IPR015422">
    <property type="entry name" value="PyrdxlP-dep_Trfase_small"/>
</dbReference>
<gene>
    <name evidence="13" type="primary">ectB</name>
    <name evidence="13" type="ORF">MF626_001496</name>
</gene>
<dbReference type="Gene3D" id="3.90.1150.10">
    <property type="entry name" value="Aspartate Aminotransferase, domain 1"/>
    <property type="match status" value="1"/>
</dbReference>
<dbReference type="EMBL" id="CP097770">
    <property type="protein sequence ID" value="URJ52014.1"/>
    <property type="molecule type" value="Genomic_DNA"/>
</dbReference>
<comment type="function">
    <text evidence="2 12">Catalyzes reversively the conversion of L-aspartate beta-semialdehyde (ASA) to L-2,4-diaminobutyrate (DABA) by transamination with L-glutamate.</text>
</comment>
<dbReference type="Gene3D" id="3.40.640.10">
    <property type="entry name" value="Type I PLP-dependent aspartate aminotransferase-like (Major domain)"/>
    <property type="match status" value="1"/>
</dbReference>
<dbReference type="InterPro" id="IPR015424">
    <property type="entry name" value="PyrdxlP-dep_Trfase"/>
</dbReference>
<evidence type="ECO:0000256" key="1">
    <source>
        <dbReference type="ARBA" id="ARBA00001933"/>
    </source>
</evidence>
<evidence type="ECO:0000256" key="9">
    <source>
        <dbReference type="ARBA" id="ARBA00022898"/>
    </source>
</evidence>
<sequence>MNTFEVLESNVRSYCRSFPVVFNKAKNDVLYTEAGKGYIDFFAGAGALNYGHNNDFMKNRILDYLTSDRIMHGLDMYTTAKQEFMESFSERILQPKGLNYKLQFCGPTGTNAVEAALKLARKVKNRNGIFAFMGAFHGMSLGSLSITSNNSMRESAGVPLNNVTFIPYNSTFNGMDTILYMEQLLTDTHSGVEKPAAIILETVQAEGGIHIAETEWLRDLRQLCDDHDILLIVDDIQVGCGRVGSFFSFERAGIVPDMVVLSKSISGYGLPMSLLLLKPELDIWSPGEHNGTFRGNQLAFVGAKAALEFRDTVELEAQVKEKEAFVQQFLREHIQSIDPLIEIRGMGLIWGIDVSHLGEAFAKEVASLCFSRGLIIERAGRNDTVIKIMPALTISLENLRKGCEIIKESMAQVTSTLVTM</sequence>
<keyword evidence="8 12" id="KW-0808">Transferase</keyword>
<proteinExistence type="inferred from homology"/>
<comment type="cofactor">
    <cofactor evidence="1 12">
        <name>pyridoxal 5'-phosphate</name>
        <dbReference type="ChEBI" id="CHEBI:597326"/>
    </cofactor>
</comment>
<evidence type="ECO:0000256" key="4">
    <source>
        <dbReference type="ARBA" id="ARBA00008954"/>
    </source>
</evidence>
<dbReference type="InterPro" id="IPR005814">
    <property type="entry name" value="Aminotrans_3"/>
</dbReference>
<name>A0AAE9IG85_PAEPO</name>
<dbReference type="RefSeq" id="WP_061831657.1">
    <property type="nucleotide sequence ID" value="NZ_CP097769.1"/>
</dbReference>
<dbReference type="CDD" id="cd00610">
    <property type="entry name" value="OAT_like"/>
    <property type="match status" value="1"/>
</dbReference>
<dbReference type="GO" id="GO:0047307">
    <property type="term" value="F:diaminobutyrate-pyruvate transaminase activity"/>
    <property type="evidence" value="ECO:0007669"/>
    <property type="project" value="InterPro"/>
</dbReference>
<dbReference type="NCBIfam" id="NF006733">
    <property type="entry name" value="PRK09264.1"/>
    <property type="match status" value="1"/>
</dbReference>
<dbReference type="NCBIfam" id="TIGR02407">
    <property type="entry name" value="ectoine_ectB"/>
    <property type="match status" value="1"/>
</dbReference>
<evidence type="ECO:0000256" key="8">
    <source>
        <dbReference type="ARBA" id="ARBA00022679"/>
    </source>
</evidence>
<dbReference type="PIRSF" id="PIRSF000521">
    <property type="entry name" value="Transaminase_4ab_Lys_Orn"/>
    <property type="match status" value="1"/>
</dbReference>
<evidence type="ECO:0000256" key="3">
    <source>
        <dbReference type="ARBA" id="ARBA00004946"/>
    </source>
</evidence>
<dbReference type="Pfam" id="PF00202">
    <property type="entry name" value="Aminotran_3"/>
    <property type="match status" value="1"/>
</dbReference>
<comment type="pathway">
    <text evidence="3 12">Amine and polyamine biosynthesis; ectoine biosynthesis; L-ectoine from L-aspartate 4-semialdehyde: step 1/3.</text>
</comment>
<dbReference type="GO" id="GO:0019491">
    <property type="term" value="P:ectoine biosynthetic process"/>
    <property type="evidence" value="ECO:0007669"/>
    <property type="project" value="InterPro"/>
</dbReference>
<evidence type="ECO:0000256" key="5">
    <source>
        <dbReference type="ARBA" id="ARBA00013155"/>
    </source>
</evidence>
<organism evidence="13 14">
    <name type="scientific">Paenibacillus polymyxa</name>
    <name type="common">Bacillus polymyxa</name>
    <dbReference type="NCBI Taxonomy" id="1406"/>
    <lineage>
        <taxon>Bacteria</taxon>
        <taxon>Bacillati</taxon>
        <taxon>Bacillota</taxon>
        <taxon>Bacilli</taxon>
        <taxon>Bacillales</taxon>
        <taxon>Paenibacillaceae</taxon>
        <taxon>Paenibacillus</taxon>
    </lineage>
</organism>
<evidence type="ECO:0000256" key="11">
    <source>
        <dbReference type="RuleBase" id="RU003560"/>
    </source>
</evidence>
<dbReference type="NCBIfam" id="TIGR00709">
    <property type="entry name" value="dat"/>
    <property type="match status" value="1"/>
</dbReference>
<accession>A0AAE9IG85</accession>